<sequence length="146" mass="15837">MRACSSVLQTAGLDRLLDQLRPGTTWLSVPLVDNVVQVGIGGDFETTTVAVSATPTSVRLRRVDGDRLQVHIVENWTDANSPGVATPVFDEPVEELVLERCDGQWAFGSRMRARPTQLDRFVGTLTRFALAKQLRAGGFDQAVGAA</sequence>
<reference evidence="2" key="1">
    <citation type="submission" date="2016-06" db="EMBL/GenBank/DDBJ databases">
        <authorList>
            <person name="Sutton G."/>
            <person name="Brinkac L."/>
            <person name="Sanka R."/>
            <person name="Adams M."/>
            <person name="Lau E."/>
            <person name="Mehaffy C."/>
            <person name="Tameris M."/>
            <person name="Hatherill M."/>
            <person name="Hanekom W."/>
            <person name="Mahomed H."/>
            <person name="Mcshane H."/>
        </authorList>
    </citation>
    <scope>NUCLEOTIDE SEQUENCE [LARGE SCALE GENOMIC DNA]</scope>
    <source>
        <strain evidence="2">852002-51209_SCH5440388</strain>
    </source>
</reference>
<dbReference type="OrthoDB" id="4733439at2"/>
<dbReference type="AlphaFoldDB" id="A0A1A0R6D2"/>
<dbReference type="Proteomes" id="UP000093902">
    <property type="component" value="Unassembled WGS sequence"/>
</dbReference>
<comment type="caution">
    <text evidence="1">The sequence shown here is derived from an EMBL/GenBank/DDBJ whole genome shotgun (WGS) entry which is preliminary data.</text>
</comment>
<dbReference type="EMBL" id="LZSO01000023">
    <property type="protein sequence ID" value="OBB29892.1"/>
    <property type="molecule type" value="Genomic_DNA"/>
</dbReference>
<proteinExistence type="predicted"/>
<evidence type="ECO:0000313" key="2">
    <source>
        <dbReference type="Proteomes" id="UP000093902"/>
    </source>
</evidence>
<name>A0A1A0R6D2_MYCPR</name>
<organism evidence="1 2">
    <name type="scientific">Mycolicibacterium peregrinum</name>
    <name type="common">Mycobacterium peregrinum</name>
    <dbReference type="NCBI Taxonomy" id="43304"/>
    <lineage>
        <taxon>Bacteria</taxon>
        <taxon>Bacillati</taxon>
        <taxon>Actinomycetota</taxon>
        <taxon>Actinomycetes</taxon>
        <taxon>Mycobacteriales</taxon>
        <taxon>Mycobacteriaceae</taxon>
        <taxon>Mycolicibacterium</taxon>
    </lineage>
</organism>
<evidence type="ECO:0000313" key="1">
    <source>
        <dbReference type="EMBL" id="OBB29892.1"/>
    </source>
</evidence>
<protein>
    <submittedName>
        <fullName evidence="1">Uncharacterized protein</fullName>
    </submittedName>
</protein>
<dbReference type="RefSeq" id="WP_064932274.1">
    <property type="nucleotide sequence ID" value="NZ_LZSO01000023.1"/>
</dbReference>
<dbReference type="STRING" id="43304.GCA_001403655_06338"/>
<accession>A0A1A0R6D2</accession>
<gene>
    <name evidence="1" type="ORF">A5792_03330</name>
</gene>